<dbReference type="InterPro" id="IPR001117">
    <property type="entry name" value="Cu-oxidase_2nd"/>
</dbReference>
<dbReference type="CDD" id="cd13895">
    <property type="entry name" value="CuRO_3_AAO_like_2"/>
    <property type="match status" value="1"/>
</dbReference>
<evidence type="ECO:0000256" key="3">
    <source>
        <dbReference type="ARBA" id="ARBA00023002"/>
    </source>
</evidence>
<sequence>MRLLSFLAVLPLVLAAPQIHNASFTPDHVLRVTAQNISVNCESRYSVIINGTAPAPQLTLKQGEPVWIRVYNDIVDQNVTVHWHGLSQRAAPFSDGTPQVSQWPIPPAHYFDYELFPDAAGTYFYHSHVGFQAISAYGPLIVQPCGKPAHKYDEDIVFALGDYYNKTDAQVEKGLLANPFVWSGETVALLVNGQSGTSLTKGYNSTCAPHVLKVKPDTKYRIRFIGNTAISLITLGVEDHANLTIIEADGADTKPYDVSHLQVASGQRFSIILHTKTAAELASTNKTNFWIRLENRERPANVSAYALLQYDIPSASALPSTLPTTPPVTLPQIVYNWLEYALSPLDPAADPMPTKADRTVTITTHQYGTQNATTGAFTSTLEWGQNDNIWQEERVPVPYLVDVYKRGEAAVPDYDVAIKHGGWDPKNLAYAARVGEVLDIIWESNNAPTGGWDIHPFHAHGVHYWDLGSGNGTYNATANEEKLKGYDPMKRDTTMLYRYAASGVKNTTAGWRAWRIKVDEAGAFMLHCHILQHLIMGMSTAWVAGNYTDLQKIWPEPPYITGYLDYGGSAYGNETYDPIVNHYYPASSETCRP</sequence>
<dbReference type="OrthoDB" id="2121828at2759"/>
<dbReference type="PROSITE" id="PS00080">
    <property type="entry name" value="MULTICOPPER_OXIDASE2"/>
    <property type="match status" value="1"/>
</dbReference>
<comment type="similarity">
    <text evidence="1">Belongs to the multicopper oxidase family.</text>
</comment>
<evidence type="ECO:0000256" key="2">
    <source>
        <dbReference type="ARBA" id="ARBA00022723"/>
    </source>
</evidence>
<feature type="domain" description="Plastocyanin-like" evidence="6">
    <location>
        <begin position="154"/>
        <end position="311"/>
    </location>
</feature>
<protein>
    <submittedName>
        <fullName evidence="9">L-ascorbate oxidase</fullName>
    </submittedName>
</protein>
<dbReference type="Pfam" id="PF07732">
    <property type="entry name" value="Cu-oxidase_3"/>
    <property type="match status" value="1"/>
</dbReference>
<reference evidence="9" key="1">
    <citation type="journal article" date="2020" name="Stud. Mycol.">
        <title>101 Dothideomycetes genomes: a test case for predicting lifestyles and emergence of pathogens.</title>
        <authorList>
            <person name="Haridas S."/>
            <person name="Albert R."/>
            <person name="Binder M."/>
            <person name="Bloem J."/>
            <person name="Labutti K."/>
            <person name="Salamov A."/>
            <person name="Andreopoulos B."/>
            <person name="Baker S."/>
            <person name="Barry K."/>
            <person name="Bills G."/>
            <person name="Bluhm B."/>
            <person name="Cannon C."/>
            <person name="Castanera R."/>
            <person name="Culley D."/>
            <person name="Daum C."/>
            <person name="Ezra D."/>
            <person name="Gonzalez J."/>
            <person name="Henrissat B."/>
            <person name="Kuo A."/>
            <person name="Liang C."/>
            <person name="Lipzen A."/>
            <person name="Lutzoni F."/>
            <person name="Magnuson J."/>
            <person name="Mondo S."/>
            <person name="Nolan M."/>
            <person name="Ohm R."/>
            <person name="Pangilinan J."/>
            <person name="Park H.-J."/>
            <person name="Ramirez L."/>
            <person name="Alfaro M."/>
            <person name="Sun H."/>
            <person name="Tritt A."/>
            <person name="Yoshinaga Y."/>
            <person name="Zwiers L.-H."/>
            <person name="Turgeon B."/>
            <person name="Goodwin S."/>
            <person name="Spatafora J."/>
            <person name="Crous P."/>
            <person name="Grigoriev I."/>
        </authorList>
    </citation>
    <scope>NUCLEOTIDE SEQUENCE</scope>
    <source>
        <strain evidence="9">CBS 115976</strain>
    </source>
</reference>
<feature type="chain" id="PRO_5025335956" evidence="5">
    <location>
        <begin position="16"/>
        <end position="593"/>
    </location>
</feature>
<accession>A0A6A6URI9</accession>
<dbReference type="NCBIfam" id="TIGR03390">
    <property type="entry name" value="ascorbOXfungal"/>
    <property type="match status" value="1"/>
</dbReference>
<gene>
    <name evidence="9" type="ORF">BT63DRAFT_8642</name>
</gene>
<dbReference type="GO" id="GO:0005507">
    <property type="term" value="F:copper ion binding"/>
    <property type="evidence" value="ECO:0007669"/>
    <property type="project" value="InterPro"/>
</dbReference>
<evidence type="ECO:0000256" key="5">
    <source>
        <dbReference type="SAM" id="SignalP"/>
    </source>
</evidence>
<dbReference type="CDD" id="cd13873">
    <property type="entry name" value="CuRO_2_AAO_like_2"/>
    <property type="match status" value="1"/>
</dbReference>
<evidence type="ECO:0000313" key="10">
    <source>
        <dbReference type="Proteomes" id="UP000799302"/>
    </source>
</evidence>
<dbReference type="InterPro" id="IPR011706">
    <property type="entry name" value="Cu-oxidase_C"/>
</dbReference>
<keyword evidence="10" id="KW-1185">Reference proteome</keyword>
<feature type="domain" description="Plastocyanin-like" evidence="7">
    <location>
        <begin position="422"/>
        <end position="543"/>
    </location>
</feature>
<dbReference type="PROSITE" id="PS00079">
    <property type="entry name" value="MULTICOPPER_OXIDASE1"/>
    <property type="match status" value="1"/>
</dbReference>
<dbReference type="SUPFAM" id="SSF49503">
    <property type="entry name" value="Cupredoxins"/>
    <property type="match status" value="3"/>
</dbReference>
<evidence type="ECO:0000256" key="1">
    <source>
        <dbReference type="ARBA" id="ARBA00010609"/>
    </source>
</evidence>
<dbReference type="InterPro" id="IPR035666">
    <property type="entry name" value="MCO_CuRO_3"/>
</dbReference>
<dbReference type="InterPro" id="IPR045087">
    <property type="entry name" value="Cu-oxidase_fam"/>
</dbReference>
<dbReference type="Proteomes" id="UP000799302">
    <property type="component" value="Unassembled WGS sequence"/>
</dbReference>
<dbReference type="InterPro" id="IPR011707">
    <property type="entry name" value="Cu-oxidase-like_N"/>
</dbReference>
<evidence type="ECO:0000259" key="7">
    <source>
        <dbReference type="Pfam" id="PF07731"/>
    </source>
</evidence>
<dbReference type="Pfam" id="PF00394">
    <property type="entry name" value="Cu-oxidase"/>
    <property type="match status" value="1"/>
</dbReference>
<evidence type="ECO:0000256" key="4">
    <source>
        <dbReference type="ARBA" id="ARBA00023008"/>
    </source>
</evidence>
<dbReference type="AlphaFoldDB" id="A0A6A6URI9"/>
<keyword evidence="4" id="KW-0186">Copper</keyword>
<dbReference type="EMBL" id="MU004230">
    <property type="protein sequence ID" value="KAF2674376.1"/>
    <property type="molecule type" value="Genomic_DNA"/>
</dbReference>
<dbReference type="Pfam" id="PF07731">
    <property type="entry name" value="Cu-oxidase_2"/>
    <property type="match status" value="1"/>
</dbReference>
<dbReference type="PANTHER" id="PTHR11709:SF394">
    <property type="entry name" value="FI03373P-RELATED"/>
    <property type="match status" value="1"/>
</dbReference>
<dbReference type="InterPro" id="IPR002355">
    <property type="entry name" value="Cu_oxidase_Cu_BS"/>
</dbReference>
<dbReference type="InterPro" id="IPR033138">
    <property type="entry name" value="Cu_oxidase_CS"/>
</dbReference>
<feature type="domain" description="Plastocyanin-like" evidence="8">
    <location>
        <begin position="32"/>
        <end position="144"/>
    </location>
</feature>
<feature type="signal peptide" evidence="5">
    <location>
        <begin position="1"/>
        <end position="15"/>
    </location>
</feature>
<dbReference type="InterPro" id="IPR017762">
    <property type="entry name" value="Multicopper_oxidase_fun"/>
</dbReference>
<dbReference type="GO" id="GO:0016491">
    <property type="term" value="F:oxidoreductase activity"/>
    <property type="evidence" value="ECO:0007669"/>
    <property type="project" value="UniProtKB-KW"/>
</dbReference>
<evidence type="ECO:0000259" key="8">
    <source>
        <dbReference type="Pfam" id="PF07732"/>
    </source>
</evidence>
<dbReference type="PANTHER" id="PTHR11709">
    <property type="entry name" value="MULTI-COPPER OXIDASE"/>
    <property type="match status" value="1"/>
</dbReference>
<dbReference type="InterPro" id="IPR008972">
    <property type="entry name" value="Cupredoxin"/>
</dbReference>
<evidence type="ECO:0000259" key="6">
    <source>
        <dbReference type="Pfam" id="PF00394"/>
    </source>
</evidence>
<name>A0A6A6URI9_9PEZI</name>
<keyword evidence="2" id="KW-0479">Metal-binding</keyword>
<evidence type="ECO:0000313" key="9">
    <source>
        <dbReference type="EMBL" id="KAF2674376.1"/>
    </source>
</evidence>
<keyword evidence="5" id="KW-0732">Signal</keyword>
<proteinExistence type="inferred from homology"/>
<organism evidence="9 10">
    <name type="scientific">Microthyrium microscopicum</name>
    <dbReference type="NCBI Taxonomy" id="703497"/>
    <lineage>
        <taxon>Eukaryota</taxon>
        <taxon>Fungi</taxon>
        <taxon>Dikarya</taxon>
        <taxon>Ascomycota</taxon>
        <taxon>Pezizomycotina</taxon>
        <taxon>Dothideomycetes</taxon>
        <taxon>Dothideomycetes incertae sedis</taxon>
        <taxon>Microthyriales</taxon>
        <taxon>Microthyriaceae</taxon>
        <taxon>Microthyrium</taxon>
    </lineage>
</organism>
<keyword evidence="3" id="KW-0560">Oxidoreductase</keyword>
<dbReference type="Gene3D" id="2.60.40.420">
    <property type="entry name" value="Cupredoxins - blue copper proteins"/>
    <property type="match status" value="3"/>
</dbReference>